<feature type="region of interest" description="Disordered" evidence="4">
    <location>
        <begin position="96"/>
        <end position="133"/>
    </location>
</feature>
<feature type="region of interest" description="Disordered" evidence="4">
    <location>
        <begin position="578"/>
        <end position="614"/>
    </location>
</feature>
<dbReference type="SMART" id="SM00368">
    <property type="entry name" value="LRR_RI"/>
    <property type="match status" value="6"/>
</dbReference>
<keyword evidence="2" id="KW-0677">Repeat</keyword>
<keyword evidence="1" id="KW-0433">Leucine-rich repeat</keyword>
<accession>A0ABR1DYG6</accession>
<evidence type="ECO:0000256" key="2">
    <source>
        <dbReference type="ARBA" id="ARBA00022737"/>
    </source>
</evidence>
<dbReference type="InterPro" id="IPR032675">
    <property type="entry name" value="LRR_dom_sf"/>
</dbReference>
<protein>
    <recommendedName>
        <fullName evidence="7">Leucine Rich repeat-containing domain protein</fullName>
    </recommendedName>
</protein>
<dbReference type="InterPro" id="IPR051279">
    <property type="entry name" value="PP1-Reg/Actin-Interact_Protein"/>
</dbReference>
<comment type="similarity">
    <text evidence="3">Belongs to the PPP1R37 family.</text>
</comment>
<feature type="compositionally biased region" description="Basic and acidic residues" evidence="4">
    <location>
        <begin position="796"/>
        <end position="813"/>
    </location>
</feature>
<feature type="compositionally biased region" description="Basic and acidic residues" evidence="4">
    <location>
        <begin position="821"/>
        <end position="834"/>
    </location>
</feature>
<keyword evidence="6" id="KW-1185">Reference proteome</keyword>
<evidence type="ECO:0000256" key="3">
    <source>
        <dbReference type="ARBA" id="ARBA00038315"/>
    </source>
</evidence>
<sequence>MPLWARVPLAAGGRTAVLADGRAARFSATRAPRNSAQTQCPIATITSSDVAIGSSAPAAAVENQLAEQMSIKFFSGLQDLLGLYDASIASTSHSTAHIPPSNGLFSPAAAGSSSLPRRKSAGEHNHALSTSDDDVQINKCSHDRKVRFDDEQLISGYCEASAPAFASVGETQCAGCKEGPDVEEILKCYRRSCQKLGIPTIASVERQIERLQQSSCIRQEVFSLKGERVSAAQMEALEEVFRRVQFDTVDFEYTFLDDDAAVALSEMLEFYESAHKLNLSFNKQITIRGWTDVFKAVKNSNSLQMLNLRYTSLSEKSLAALCRMLRGTPQPVLGCLHLENVNLFGRNLYSLVCALKFNTVLKELYLGENSIQSGDGAHLYQLILNNFTIQMIDLRNNQLGDGGISKICEALRNPEVVKKSSLMALVLWNNRITAGGMDSVAAALCENPHLETLNIGSNPLSETGVQRLRPALGGNGSGLRRLGLQNTQMTCQSAILLAECLADNSTLIRVDLRDNPGIGSAGLLAIHSAMKINGSITLLNLDQSCVVATNVKVRAYQEDFRRYYEDIKRYCERNKLAAQQKMDGSPEVPTVESALKSDEPDGGEETTPSIDTPAGFVATNDVDLSPSHCQRPLSTLTGCSRAKTKFMRSSSLTCAETVADIHERIQVMGGSCHSLDETDTDSTKTIKKTSASTHGSVGLAEWGSLPALSQANEATKPVVRKLRRFSVSPSSSTFDVSTASGKPANSSIQQISIRPSSLVIGIPNQITMNEGPLSAPVHSSCLSESAVGWPSYSEKVTIRRNPEKERDNEEKTVITEQQNTDTEKESAHSEHVVSFEHSGLQTRVDFFKSNTCSNEEVTSRNPAQDNSSRSSSEEQRISAEEDVKRDVRIVIADLINYVVYEETSTIERKRSLLLQATVFSDRELGILKGQTVESSPQGRNVVTPSRMVNIAEEVAEETEEMVVSGVVRSLVREVLRREKEELRNTLDRRRRRAGTTTASTAV</sequence>
<evidence type="ECO:0008006" key="7">
    <source>
        <dbReference type="Google" id="ProtNLM"/>
    </source>
</evidence>
<dbReference type="PANTHER" id="PTHR24112">
    <property type="entry name" value="LEUCINE-RICH REPEAT, ISOFORM F-RELATED"/>
    <property type="match status" value="1"/>
</dbReference>
<evidence type="ECO:0000313" key="6">
    <source>
        <dbReference type="Proteomes" id="UP001303046"/>
    </source>
</evidence>
<evidence type="ECO:0000256" key="1">
    <source>
        <dbReference type="ARBA" id="ARBA00022614"/>
    </source>
</evidence>
<dbReference type="CDD" id="cd00116">
    <property type="entry name" value="LRR_RI"/>
    <property type="match status" value="1"/>
</dbReference>
<dbReference type="Gene3D" id="3.80.10.10">
    <property type="entry name" value="Ribonuclease Inhibitor"/>
    <property type="match status" value="1"/>
</dbReference>
<gene>
    <name evidence="5" type="primary">Necator_chrV.g18834</name>
    <name evidence="5" type="ORF">RB195_014043</name>
</gene>
<dbReference type="PANTHER" id="PTHR24112:SF9">
    <property type="entry name" value="PROTEIN PHOSPHATASE 1 REGULATORY SUBUNIT 37"/>
    <property type="match status" value="1"/>
</dbReference>
<dbReference type="Pfam" id="PF13516">
    <property type="entry name" value="LRR_6"/>
    <property type="match status" value="3"/>
</dbReference>
<comment type="caution">
    <text evidence="5">The sequence shown here is derived from an EMBL/GenBank/DDBJ whole genome shotgun (WGS) entry which is preliminary data.</text>
</comment>
<feature type="region of interest" description="Disordered" evidence="4">
    <location>
        <begin position="852"/>
        <end position="879"/>
    </location>
</feature>
<feature type="region of interest" description="Disordered" evidence="4">
    <location>
        <begin position="793"/>
        <end position="836"/>
    </location>
</feature>
<organism evidence="5 6">
    <name type="scientific">Necator americanus</name>
    <name type="common">Human hookworm</name>
    <dbReference type="NCBI Taxonomy" id="51031"/>
    <lineage>
        <taxon>Eukaryota</taxon>
        <taxon>Metazoa</taxon>
        <taxon>Ecdysozoa</taxon>
        <taxon>Nematoda</taxon>
        <taxon>Chromadorea</taxon>
        <taxon>Rhabditida</taxon>
        <taxon>Rhabditina</taxon>
        <taxon>Rhabditomorpha</taxon>
        <taxon>Strongyloidea</taxon>
        <taxon>Ancylostomatidae</taxon>
        <taxon>Bunostominae</taxon>
        <taxon>Necator</taxon>
    </lineage>
</organism>
<dbReference type="InterPro" id="IPR001611">
    <property type="entry name" value="Leu-rich_rpt"/>
</dbReference>
<feature type="compositionally biased region" description="Polar residues" evidence="4">
    <location>
        <begin position="852"/>
        <end position="866"/>
    </location>
</feature>
<dbReference type="EMBL" id="JAVFWL010000005">
    <property type="protein sequence ID" value="KAK6755439.1"/>
    <property type="molecule type" value="Genomic_DNA"/>
</dbReference>
<reference evidence="5 6" key="1">
    <citation type="submission" date="2023-08" db="EMBL/GenBank/DDBJ databases">
        <title>A Necator americanus chromosomal reference genome.</title>
        <authorList>
            <person name="Ilik V."/>
            <person name="Petrzelkova K.J."/>
            <person name="Pardy F."/>
            <person name="Fuh T."/>
            <person name="Niatou-Singa F.S."/>
            <person name="Gouil Q."/>
            <person name="Baker L."/>
            <person name="Ritchie M.E."/>
            <person name="Jex A.R."/>
            <person name="Gazzola D."/>
            <person name="Li H."/>
            <person name="Toshio Fujiwara R."/>
            <person name="Zhan B."/>
            <person name="Aroian R.V."/>
            <person name="Pafco B."/>
            <person name="Schwarz E.M."/>
        </authorList>
    </citation>
    <scope>NUCLEOTIDE SEQUENCE [LARGE SCALE GENOMIC DNA]</scope>
    <source>
        <strain evidence="5 6">Aroian</strain>
        <tissue evidence="5">Whole animal</tissue>
    </source>
</reference>
<evidence type="ECO:0000313" key="5">
    <source>
        <dbReference type="EMBL" id="KAK6755439.1"/>
    </source>
</evidence>
<proteinExistence type="inferred from homology"/>
<evidence type="ECO:0000256" key="4">
    <source>
        <dbReference type="SAM" id="MobiDB-lite"/>
    </source>
</evidence>
<dbReference type="SUPFAM" id="SSF52047">
    <property type="entry name" value="RNI-like"/>
    <property type="match status" value="1"/>
</dbReference>
<name>A0ABR1DYG6_NECAM</name>
<dbReference type="Proteomes" id="UP001303046">
    <property type="component" value="Unassembled WGS sequence"/>
</dbReference>